<proteinExistence type="predicted"/>
<dbReference type="EMBL" id="LJIG01001769">
    <property type="protein sequence ID" value="KRT85171.1"/>
    <property type="molecule type" value="Genomic_DNA"/>
</dbReference>
<keyword evidence="2" id="KW-1185">Reference proteome</keyword>
<dbReference type="Proteomes" id="UP000051574">
    <property type="component" value="Unassembled WGS sequence"/>
</dbReference>
<reference evidence="1 2" key="1">
    <citation type="submission" date="2015-09" db="EMBL/GenBank/DDBJ databases">
        <title>Draft genome of the scarab beetle Oryctes borbonicus.</title>
        <authorList>
            <person name="Meyer J.M."/>
            <person name="Markov G.V."/>
            <person name="Baskaran P."/>
            <person name="Herrmann M."/>
            <person name="Sommer R.J."/>
            <person name="Roedelsperger C."/>
        </authorList>
    </citation>
    <scope>NUCLEOTIDE SEQUENCE [LARGE SCALE GENOMIC DNA]</scope>
    <source>
        <strain evidence="1">OB123</strain>
        <tissue evidence="1">Whole animal</tissue>
    </source>
</reference>
<sequence>MAITAKQRRVILWMASNSCATAKQIRDRIGSHVSKHKFNLDKPDGFQYYFHDLRLAERLLSRRHSGVGSVMVWGAISSRGIVGLEILEDRLLKSAWSCSRNKSLLT</sequence>
<dbReference type="InterPro" id="IPR036397">
    <property type="entry name" value="RNaseH_sf"/>
</dbReference>
<gene>
    <name evidence="1" type="ORF">AMK59_404</name>
</gene>
<evidence type="ECO:0000313" key="1">
    <source>
        <dbReference type="EMBL" id="KRT85171.1"/>
    </source>
</evidence>
<evidence type="ECO:0000313" key="2">
    <source>
        <dbReference type="Proteomes" id="UP000051574"/>
    </source>
</evidence>
<dbReference type="GO" id="GO:0003676">
    <property type="term" value="F:nucleic acid binding"/>
    <property type="evidence" value="ECO:0007669"/>
    <property type="project" value="InterPro"/>
</dbReference>
<dbReference type="OrthoDB" id="6776985at2759"/>
<name>A0A0T6BCW0_9SCAR</name>
<accession>A0A0T6BCW0</accession>
<dbReference type="AlphaFoldDB" id="A0A0T6BCW0"/>
<protein>
    <submittedName>
        <fullName evidence="1">Uncharacterized protein</fullName>
    </submittedName>
</protein>
<comment type="caution">
    <text evidence="1">The sequence shown here is derived from an EMBL/GenBank/DDBJ whole genome shotgun (WGS) entry which is preliminary data.</text>
</comment>
<dbReference type="Gene3D" id="3.30.420.10">
    <property type="entry name" value="Ribonuclease H-like superfamily/Ribonuclease H"/>
    <property type="match status" value="1"/>
</dbReference>
<organism evidence="1 2">
    <name type="scientific">Oryctes borbonicus</name>
    <dbReference type="NCBI Taxonomy" id="1629725"/>
    <lineage>
        <taxon>Eukaryota</taxon>
        <taxon>Metazoa</taxon>
        <taxon>Ecdysozoa</taxon>
        <taxon>Arthropoda</taxon>
        <taxon>Hexapoda</taxon>
        <taxon>Insecta</taxon>
        <taxon>Pterygota</taxon>
        <taxon>Neoptera</taxon>
        <taxon>Endopterygota</taxon>
        <taxon>Coleoptera</taxon>
        <taxon>Polyphaga</taxon>
        <taxon>Scarabaeiformia</taxon>
        <taxon>Scarabaeidae</taxon>
        <taxon>Dynastinae</taxon>
        <taxon>Oryctes</taxon>
    </lineage>
</organism>